<dbReference type="GO" id="GO:0000105">
    <property type="term" value="P:L-histidine biosynthetic process"/>
    <property type="evidence" value="ECO:0007669"/>
    <property type="project" value="UniProtKB-KW"/>
</dbReference>
<accession>A0A0R2H1I6</accession>
<dbReference type="AlphaFoldDB" id="A0A0R2H1I6"/>
<dbReference type="EC" id="1.5.1.5" evidence="12"/>
<keyword evidence="8 12" id="KW-0560">Oxidoreductase</keyword>
<dbReference type="RefSeq" id="WP_057745886.1">
    <property type="nucleotide sequence ID" value="NZ_BJLU01000002.1"/>
</dbReference>
<evidence type="ECO:0000256" key="7">
    <source>
        <dbReference type="ARBA" id="ARBA00022857"/>
    </source>
</evidence>
<dbReference type="Gene3D" id="3.40.50.10860">
    <property type="entry name" value="Leucine Dehydrogenase, chain A, domain 1"/>
    <property type="match status" value="1"/>
</dbReference>
<dbReference type="HAMAP" id="MF_01576">
    <property type="entry name" value="THF_DHG_CYH"/>
    <property type="match status" value="1"/>
</dbReference>
<comment type="pathway">
    <text evidence="1 12">One-carbon metabolism; tetrahydrofolate interconversion.</text>
</comment>
<evidence type="ECO:0000256" key="6">
    <source>
        <dbReference type="ARBA" id="ARBA00022801"/>
    </source>
</evidence>
<dbReference type="Proteomes" id="UP000051992">
    <property type="component" value="Unassembled WGS sequence"/>
</dbReference>
<dbReference type="SUPFAM" id="SSF51735">
    <property type="entry name" value="NAD(P)-binding Rossmann-fold domains"/>
    <property type="match status" value="1"/>
</dbReference>
<dbReference type="Gene3D" id="3.40.50.720">
    <property type="entry name" value="NAD(P)-binding Rossmann-like Domain"/>
    <property type="match status" value="1"/>
</dbReference>
<feature type="binding site" evidence="12">
    <location>
        <begin position="166"/>
        <end position="168"/>
    </location>
    <ligand>
        <name>NADP(+)</name>
        <dbReference type="ChEBI" id="CHEBI:58349"/>
    </ligand>
</feature>
<comment type="catalytic activity">
    <reaction evidence="12">
        <text>(6R)-5,10-methenyltetrahydrofolate + H2O = (6R)-10-formyltetrahydrofolate + H(+)</text>
        <dbReference type="Rhea" id="RHEA:23700"/>
        <dbReference type="ChEBI" id="CHEBI:15377"/>
        <dbReference type="ChEBI" id="CHEBI:15378"/>
        <dbReference type="ChEBI" id="CHEBI:57455"/>
        <dbReference type="ChEBI" id="CHEBI:195366"/>
        <dbReference type="EC" id="3.5.4.9"/>
    </reaction>
</comment>
<dbReference type="OrthoDB" id="9803580at2"/>
<comment type="subunit">
    <text evidence="2 12">Homodimer.</text>
</comment>
<protein>
    <recommendedName>
        <fullName evidence="12">Bifunctional protein FolD</fullName>
    </recommendedName>
    <domain>
        <recommendedName>
            <fullName evidence="12">Methylenetetrahydrofolate dehydrogenase</fullName>
            <ecNumber evidence="12">1.5.1.5</ecNumber>
        </recommendedName>
    </domain>
    <domain>
        <recommendedName>
            <fullName evidence="12">Methenyltetrahydrofolate cyclohydrolase</fullName>
            <ecNumber evidence="12">3.5.4.9</ecNumber>
        </recommendedName>
    </domain>
</protein>
<evidence type="ECO:0000256" key="11">
    <source>
        <dbReference type="ARBA" id="ARBA00023268"/>
    </source>
</evidence>
<comment type="catalytic activity">
    <reaction evidence="12">
        <text>(6R)-5,10-methylene-5,6,7,8-tetrahydrofolate + NADP(+) = (6R)-5,10-methenyltetrahydrofolate + NADPH</text>
        <dbReference type="Rhea" id="RHEA:22812"/>
        <dbReference type="ChEBI" id="CHEBI:15636"/>
        <dbReference type="ChEBI" id="CHEBI:57455"/>
        <dbReference type="ChEBI" id="CHEBI:57783"/>
        <dbReference type="ChEBI" id="CHEBI:58349"/>
        <dbReference type="EC" id="1.5.1.5"/>
    </reaction>
</comment>
<dbReference type="PROSITE" id="PS00767">
    <property type="entry name" value="THF_DHG_CYH_2"/>
    <property type="match status" value="1"/>
</dbReference>
<comment type="caution">
    <text evidence="12">Lacks conserved residue(s) required for the propagation of feature annotation.</text>
</comment>
<evidence type="ECO:0000256" key="3">
    <source>
        <dbReference type="ARBA" id="ARBA00022563"/>
    </source>
</evidence>
<evidence type="ECO:0000256" key="9">
    <source>
        <dbReference type="ARBA" id="ARBA00023102"/>
    </source>
</evidence>
<dbReference type="FunFam" id="3.40.50.10860:FF:000005">
    <property type="entry name" value="C-1-tetrahydrofolate synthase, cytoplasmic, putative"/>
    <property type="match status" value="1"/>
</dbReference>
<dbReference type="GO" id="GO:0009086">
    <property type="term" value="P:methionine biosynthetic process"/>
    <property type="evidence" value="ECO:0007669"/>
    <property type="project" value="UniProtKB-KW"/>
</dbReference>
<keyword evidence="16" id="KW-1185">Reference proteome</keyword>
<evidence type="ECO:0000259" key="14">
    <source>
        <dbReference type="Pfam" id="PF02882"/>
    </source>
</evidence>
<keyword evidence="5 12" id="KW-0658">Purine biosynthesis</keyword>
<comment type="similarity">
    <text evidence="12">Belongs to the tetrahydrofolate dehydrogenase/cyclohydrolase family.</text>
</comment>
<dbReference type="InterPro" id="IPR020630">
    <property type="entry name" value="THF_DH/CycHdrlase_cat_dom"/>
</dbReference>
<keyword evidence="9 12" id="KW-0368">Histidine biosynthesis</keyword>
<dbReference type="InterPro" id="IPR046346">
    <property type="entry name" value="Aminoacid_DH-like_N_sf"/>
</dbReference>
<dbReference type="CDD" id="cd01080">
    <property type="entry name" value="NAD_bind_m-THF_DH_Cyclohyd"/>
    <property type="match status" value="1"/>
</dbReference>
<dbReference type="InterPro" id="IPR000672">
    <property type="entry name" value="THF_DH/CycHdrlase"/>
</dbReference>
<dbReference type="PATRIC" id="fig|1629.5.peg.995"/>
<dbReference type="Pfam" id="PF02882">
    <property type="entry name" value="THF_DHG_CYH_C"/>
    <property type="match status" value="1"/>
</dbReference>
<feature type="binding site" evidence="12">
    <location>
        <position position="234"/>
    </location>
    <ligand>
        <name>NADP(+)</name>
        <dbReference type="ChEBI" id="CHEBI:58349"/>
    </ligand>
</feature>
<evidence type="ECO:0000256" key="8">
    <source>
        <dbReference type="ARBA" id="ARBA00023002"/>
    </source>
</evidence>
<dbReference type="EC" id="3.5.4.9" evidence="12"/>
<dbReference type="GeneID" id="86898908"/>
<keyword evidence="7 12" id="KW-0521">NADP</keyword>
<gene>
    <name evidence="12" type="primary">folD</name>
    <name evidence="15" type="ORF">IV50_GL000988</name>
</gene>
<evidence type="ECO:0000256" key="10">
    <source>
        <dbReference type="ARBA" id="ARBA00023167"/>
    </source>
</evidence>
<reference evidence="15 16" key="1">
    <citation type="journal article" date="2015" name="Genome Announc.">
        <title>Expanding the biotechnology potential of lactobacilli through comparative genomics of 213 strains and associated genera.</title>
        <authorList>
            <person name="Sun Z."/>
            <person name="Harris H.M."/>
            <person name="McCann A."/>
            <person name="Guo C."/>
            <person name="Argimon S."/>
            <person name="Zhang W."/>
            <person name="Yang X."/>
            <person name="Jeffery I.B."/>
            <person name="Cooney J.C."/>
            <person name="Kagawa T.F."/>
            <person name="Liu W."/>
            <person name="Song Y."/>
            <person name="Salvetti E."/>
            <person name="Wrobel A."/>
            <person name="Rasinkangas P."/>
            <person name="Parkhill J."/>
            <person name="Rea M.C."/>
            <person name="O'Sullivan O."/>
            <person name="Ritari J."/>
            <person name="Douillard F.P."/>
            <person name="Paul Ross R."/>
            <person name="Yang R."/>
            <person name="Briner A.E."/>
            <person name="Felis G.E."/>
            <person name="de Vos W.M."/>
            <person name="Barrangou R."/>
            <person name="Klaenhammer T.R."/>
            <person name="Caufield P.W."/>
            <person name="Cui Y."/>
            <person name="Zhang H."/>
            <person name="O'Toole P.W."/>
        </authorList>
    </citation>
    <scope>NUCLEOTIDE SEQUENCE [LARGE SCALE GENOMIC DNA]</scope>
    <source>
        <strain evidence="15 16">DSM 20410</strain>
    </source>
</reference>
<organism evidence="15 16">
    <name type="scientific">Weissella viridescens</name>
    <name type="common">Lactobacillus viridescens</name>
    <dbReference type="NCBI Taxonomy" id="1629"/>
    <lineage>
        <taxon>Bacteria</taxon>
        <taxon>Bacillati</taxon>
        <taxon>Bacillota</taxon>
        <taxon>Bacilli</taxon>
        <taxon>Lactobacillales</taxon>
        <taxon>Lactobacillaceae</taxon>
        <taxon>Weissella</taxon>
    </lineage>
</organism>
<dbReference type="PANTHER" id="PTHR48099">
    <property type="entry name" value="C-1-TETRAHYDROFOLATE SYNTHASE, CYTOPLASMIC-RELATED"/>
    <property type="match status" value="1"/>
</dbReference>
<feature type="domain" description="Tetrahydrofolate dehydrogenase/cyclohydrolase catalytic" evidence="13">
    <location>
        <begin position="5"/>
        <end position="119"/>
    </location>
</feature>
<keyword evidence="3 12" id="KW-0554">One-carbon metabolism</keyword>
<dbReference type="PANTHER" id="PTHR48099:SF5">
    <property type="entry name" value="C-1-TETRAHYDROFOLATE SYNTHASE, CYTOPLASMIC"/>
    <property type="match status" value="1"/>
</dbReference>
<proteinExistence type="inferred from homology"/>
<dbReference type="Pfam" id="PF00763">
    <property type="entry name" value="THF_DHG_CYH"/>
    <property type="match status" value="1"/>
</dbReference>
<evidence type="ECO:0000256" key="4">
    <source>
        <dbReference type="ARBA" id="ARBA00022605"/>
    </source>
</evidence>
<dbReference type="PRINTS" id="PR00085">
    <property type="entry name" value="THFDHDRGNASE"/>
</dbReference>
<evidence type="ECO:0000256" key="2">
    <source>
        <dbReference type="ARBA" id="ARBA00011738"/>
    </source>
</evidence>
<dbReference type="GO" id="GO:0006164">
    <property type="term" value="P:purine nucleotide biosynthetic process"/>
    <property type="evidence" value="ECO:0007669"/>
    <property type="project" value="UniProtKB-KW"/>
</dbReference>
<keyword evidence="11 12" id="KW-0511">Multifunctional enzyme</keyword>
<dbReference type="InterPro" id="IPR020631">
    <property type="entry name" value="THF_DH/CycHdrlase_NAD-bd_dom"/>
</dbReference>
<evidence type="ECO:0000256" key="5">
    <source>
        <dbReference type="ARBA" id="ARBA00022755"/>
    </source>
</evidence>
<keyword evidence="4 12" id="KW-0028">Amino-acid biosynthesis</keyword>
<dbReference type="FunFam" id="3.40.50.720:FF:000094">
    <property type="entry name" value="Bifunctional protein FolD"/>
    <property type="match status" value="1"/>
</dbReference>
<evidence type="ECO:0000313" key="15">
    <source>
        <dbReference type="EMBL" id="KRN46703.1"/>
    </source>
</evidence>
<keyword evidence="10 12" id="KW-0486">Methionine biosynthesis</keyword>
<sequence length="296" mass="31679">MAELIDGRLIAKELRAAVKAQVEVLQGYNVVPGLAVILVGDDPASEIYVRNKGRAAEKVGVAAQTIRYAADLSEAEVIAKIAELNADPAIDAILVQSPLPEHMNEQHIQEAISPEKDVDGFHPENVGKLFANRHGFFPVANTPRGVMTMLHHEHVELAGKNAVVVGRSVLVGTPMFALLQRENATVSLLHKYTPDALRHQLLRQADIIVVATGVPELIKAEDVQPGAVVIDVGINRMEDGHLVGDVDFAAVEPIAGKITPVPGGVGPMTIATLLETTVELAAQHHDVTLEAGWQNI</sequence>
<evidence type="ECO:0000259" key="13">
    <source>
        <dbReference type="Pfam" id="PF00763"/>
    </source>
</evidence>
<dbReference type="GO" id="GO:0005829">
    <property type="term" value="C:cytosol"/>
    <property type="evidence" value="ECO:0007669"/>
    <property type="project" value="TreeGrafter"/>
</dbReference>
<dbReference type="InterPro" id="IPR020867">
    <property type="entry name" value="THF_DH/CycHdrlase_CS"/>
</dbReference>
<keyword evidence="6 12" id="KW-0378">Hydrolase</keyword>
<dbReference type="UniPathway" id="UPA00193"/>
<comment type="caution">
    <text evidence="15">The sequence shown here is derived from an EMBL/GenBank/DDBJ whole genome shotgun (WGS) entry which is preliminary data.</text>
</comment>
<dbReference type="GO" id="GO:0035999">
    <property type="term" value="P:tetrahydrofolate interconversion"/>
    <property type="evidence" value="ECO:0007669"/>
    <property type="project" value="UniProtKB-UniRule"/>
</dbReference>
<evidence type="ECO:0000256" key="1">
    <source>
        <dbReference type="ARBA" id="ARBA00004777"/>
    </source>
</evidence>
<dbReference type="InterPro" id="IPR036291">
    <property type="entry name" value="NAD(P)-bd_dom_sf"/>
</dbReference>
<feature type="domain" description="Tetrahydrofolate dehydrogenase/cyclohydrolase NAD(P)-binding" evidence="14">
    <location>
        <begin position="141"/>
        <end position="284"/>
    </location>
</feature>
<dbReference type="GO" id="GO:0004477">
    <property type="term" value="F:methenyltetrahydrofolate cyclohydrolase activity"/>
    <property type="evidence" value="ECO:0007669"/>
    <property type="project" value="UniProtKB-UniRule"/>
</dbReference>
<dbReference type="GO" id="GO:0004488">
    <property type="term" value="F:methylenetetrahydrofolate dehydrogenase (NADP+) activity"/>
    <property type="evidence" value="ECO:0007669"/>
    <property type="project" value="UniProtKB-UniRule"/>
</dbReference>
<dbReference type="EMBL" id="JQBM01000002">
    <property type="protein sequence ID" value="KRN46703.1"/>
    <property type="molecule type" value="Genomic_DNA"/>
</dbReference>
<dbReference type="SUPFAM" id="SSF53223">
    <property type="entry name" value="Aminoacid dehydrogenase-like, N-terminal domain"/>
    <property type="match status" value="1"/>
</dbReference>
<evidence type="ECO:0000256" key="12">
    <source>
        <dbReference type="HAMAP-Rule" id="MF_01576"/>
    </source>
</evidence>
<name>A0A0R2H1I6_WEIVI</name>
<evidence type="ECO:0000313" key="16">
    <source>
        <dbReference type="Proteomes" id="UP000051992"/>
    </source>
</evidence>
<comment type="function">
    <text evidence="12">Catalyzes the oxidation of 5,10-methylenetetrahydrofolate to 5,10-methenyltetrahydrofolate and then the hydrolysis of 5,10-methenyltetrahydrofolate to 10-formyltetrahydrofolate.</text>
</comment>